<keyword evidence="3" id="KW-1185">Reference proteome</keyword>
<accession>A0ABX9BV20</accession>
<evidence type="ECO:0000256" key="1">
    <source>
        <dbReference type="SAM" id="MobiDB-lite"/>
    </source>
</evidence>
<comment type="caution">
    <text evidence="2">The sequence shown here is derived from an EMBL/GenBank/DDBJ whole genome shotgun (WGS) entry which is preliminary data.</text>
</comment>
<reference evidence="2 3" key="1">
    <citation type="submission" date="2014-12" db="EMBL/GenBank/DDBJ databases">
        <title>Complete genome sequence of Herbaspirillum rubrisubalbicans Os38.</title>
        <authorList>
            <person name="Chen M."/>
            <person name="An Q."/>
        </authorList>
    </citation>
    <scope>NUCLEOTIDE SEQUENCE [LARGE SCALE GENOMIC DNA]</scope>
    <source>
        <strain evidence="2 3">Os38</strain>
    </source>
</reference>
<dbReference type="Proteomes" id="UP000248631">
    <property type="component" value="Unassembled WGS sequence"/>
</dbReference>
<name>A0ABX9BV20_9BURK</name>
<evidence type="ECO:0000313" key="3">
    <source>
        <dbReference type="Proteomes" id="UP000248631"/>
    </source>
</evidence>
<dbReference type="Gene3D" id="1.25.10.10">
    <property type="entry name" value="Leucine-rich Repeat Variant"/>
    <property type="match status" value="1"/>
</dbReference>
<protein>
    <recommendedName>
        <fullName evidence="4">TIGR02270 family protein</fullName>
    </recommendedName>
</protein>
<gene>
    <name evidence="2" type="ORF">RB24_24800</name>
</gene>
<dbReference type="EMBL" id="JUGD01000036">
    <property type="protein sequence ID" value="RAM61607.1"/>
    <property type="molecule type" value="Genomic_DNA"/>
</dbReference>
<sequence>MLATTAVKLADRHTDQLAFGWRRRADRLANPGLDFADLVAYDDRIHASLTALVHLGEPARQHLRGLLNEPVRSAALFAVTCYALATQDAELFEAVSALTTAIPDLIPAKVAALQWAPDSVLLTSAIDSLSMAQQIKLVGLRYRAWSDLDERLLACLQTQDCDAERISAALQLIRDLGRADLAHLGRRYLDDDQPTVRLAAAQTLLTLGSPEHQGPACDALQALAMCEQDATATAALRVLALHVPACTEPVLARLASMPQHRRRHLLALGWLGRADAIADLIVALEDRHHGRAAAAALALITGSDPGRDGWSGAKPERRRPPAEPGDQLSAHPDDHELPWPDPSAFAAWWSKHSERFTADQRYFAGRPLTPAWLATVLRTGPLPWRPLAAEHRQRLVHAPLFPTELPADVQRQRLHELN</sequence>
<proteinExistence type="predicted"/>
<organism evidence="2 3">
    <name type="scientific">Herbaspirillum rubrisubalbicans</name>
    <dbReference type="NCBI Taxonomy" id="80842"/>
    <lineage>
        <taxon>Bacteria</taxon>
        <taxon>Pseudomonadati</taxon>
        <taxon>Pseudomonadota</taxon>
        <taxon>Betaproteobacteria</taxon>
        <taxon>Burkholderiales</taxon>
        <taxon>Oxalobacteraceae</taxon>
        <taxon>Herbaspirillum</taxon>
    </lineage>
</organism>
<feature type="region of interest" description="Disordered" evidence="1">
    <location>
        <begin position="305"/>
        <end position="339"/>
    </location>
</feature>
<evidence type="ECO:0000313" key="2">
    <source>
        <dbReference type="EMBL" id="RAM61607.1"/>
    </source>
</evidence>
<dbReference type="InterPro" id="IPR016024">
    <property type="entry name" value="ARM-type_fold"/>
</dbReference>
<dbReference type="InterPro" id="IPR011989">
    <property type="entry name" value="ARM-like"/>
</dbReference>
<dbReference type="SUPFAM" id="SSF48371">
    <property type="entry name" value="ARM repeat"/>
    <property type="match status" value="1"/>
</dbReference>
<evidence type="ECO:0008006" key="4">
    <source>
        <dbReference type="Google" id="ProtNLM"/>
    </source>
</evidence>